<evidence type="ECO:0000313" key="12">
    <source>
        <dbReference type="Proteomes" id="UP000044616"/>
    </source>
</evidence>
<dbReference type="UniPathway" id="UPA00121">
    <property type="reaction ID" value="UER00345"/>
</dbReference>
<dbReference type="InterPro" id="IPR001086">
    <property type="entry name" value="Preph_deHydtase"/>
</dbReference>
<evidence type="ECO:0000256" key="8">
    <source>
        <dbReference type="ARBA" id="ARBA00047848"/>
    </source>
</evidence>
<dbReference type="PANTHER" id="PTHR21022:SF19">
    <property type="entry name" value="PREPHENATE DEHYDRATASE-RELATED"/>
    <property type="match status" value="1"/>
</dbReference>
<evidence type="ECO:0000259" key="10">
    <source>
        <dbReference type="PROSITE" id="PS51671"/>
    </source>
</evidence>
<feature type="domain" description="ACT" evidence="10">
    <location>
        <begin position="188"/>
        <end position="264"/>
    </location>
</feature>
<keyword evidence="7 11" id="KW-0456">Lyase</keyword>
<dbReference type="RefSeq" id="WP_047531544.1">
    <property type="nucleotide sequence ID" value="NZ_CCEH01000019.1"/>
</dbReference>
<gene>
    <name evidence="11" type="primary">pheA</name>
    <name evidence="11" type="ORF">ERS140147_02086</name>
</gene>
<dbReference type="GO" id="GO:0005737">
    <property type="term" value="C:cytoplasm"/>
    <property type="evidence" value="ECO:0007669"/>
    <property type="project" value="TreeGrafter"/>
</dbReference>
<evidence type="ECO:0000256" key="3">
    <source>
        <dbReference type="ARBA" id="ARBA00021872"/>
    </source>
</evidence>
<dbReference type="GO" id="GO:0009094">
    <property type="term" value="P:L-phenylalanine biosynthetic process"/>
    <property type="evidence" value="ECO:0007669"/>
    <property type="project" value="UniProtKB-UniPathway"/>
</dbReference>
<evidence type="ECO:0000256" key="2">
    <source>
        <dbReference type="ARBA" id="ARBA00013147"/>
    </source>
</evidence>
<proteinExistence type="predicted"/>
<evidence type="ECO:0000256" key="7">
    <source>
        <dbReference type="ARBA" id="ARBA00023239"/>
    </source>
</evidence>
<dbReference type="Pfam" id="PF01842">
    <property type="entry name" value="ACT"/>
    <property type="match status" value="1"/>
</dbReference>
<dbReference type="GO" id="GO:0004664">
    <property type="term" value="F:prephenate dehydratase activity"/>
    <property type="evidence" value="ECO:0007669"/>
    <property type="project" value="UniProtKB-EC"/>
</dbReference>
<evidence type="ECO:0000256" key="4">
    <source>
        <dbReference type="ARBA" id="ARBA00022605"/>
    </source>
</evidence>
<comment type="pathway">
    <text evidence="1">Amino-acid biosynthesis; L-phenylalanine biosynthesis; phenylpyruvate from prephenate: step 1/1.</text>
</comment>
<comment type="catalytic activity">
    <reaction evidence="8">
        <text>prephenate + H(+) = 3-phenylpyruvate + CO2 + H2O</text>
        <dbReference type="Rhea" id="RHEA:21648"/>
        <dbReference type="ChEBI" id="CHEBI:15377"/>
        <dbReference type="ChEBI" id="CHEBI:15378"/>
        <dbReference type="ChEBI" id="CHEBI:16526"/>
        <dbReference type="ChEBI" id="CHEBI:18005"/>
        <dbReference type="ChEBI" id="CHEBI:29934"/>
        <dbReference type="EC" id="4.2.1.51"/>
    </reaction>
</comment>
<dbReference type="InterPro" id="IPR002912">
    <property type="entry name" value="ACT_dom"/>
</dbReference>
<sequence length="264" mass="29572">MQLYYLGPKGTFSYLACRQYFSENEVTFQPKSNLFEVIKAVADDNTSIGVVPIENSIEGTINIVADALAQQDVFAHGEIRLDINFALYGIDTDSISDIKKVYSIAPAISQTTNYIHQHQFEYDYVDSTIQSLTKIENGVAAIAPLGSGEAYGFTPIDTHIEDYPHNVTRFLVIKNQQQFDQNATSLMFLITPMHDKPGLLASVLNTFALFNINLSWIESRPLKTQLGMYRFFVQADSAITTDIKKVIAILETLDFKVEMIGAFN</sequence>
<dbReference type="SUPFAM" id="SSF55021">
    <property type="entry name" value="ACT-like"/>
    <property type="match status" value="1"/>
</dbReference>
<dbReference type="InterPro" id="IPR045865">
    <property type="entry name" value="ACT-like_dom_sf"/>
</dbReference>
<keyword evidence="4" id="KW-0028">Amino-acid biosynthesis</keyword>
<protein>
    <recommendedName>
        <fullName evidence="3">Prephenate dehydratase</fullName>
        <ecNumber evidence="2">4.2.1.51</ecNumber>
    </recommendedName>
</protein>
<evidence type="ECO:0000256" key="1">
    <source>
        <dbReference type="ARBA" id="ARBA00004741"/>
    </source>
</evidence>
<dbReference type="Pfam" id="PF00800">
    <property type="entry name" value="PDT"/>
    <property type="match status" value="1"/>
</dbReference>
<dbReference type="Gene3D" id="3.30.70.260">
    <property type="match status" value="1"/>
</dbReference>
<keyword evidence="6" id="KW-0584">Phenylalanine biosynthesis</keyword>
<reference evidence="11 12" key="1">
    <citation type="submission" date="2014-05" db="EMBL/GenBank/DDBJ databases">
        <authorList>
            <person name="Aslett A.Martin."/>
            <person name="De Silva Nishadi"/>
        </authorList>
    </citation>
    <scope>NUCLEOTIDE SEQUENCE [LARGE SCALE GENOMIC DNA]</scope>
</reference>
<dbReference type="FunFam" id="3.40.190.10:FF:000029">
    <property type="entry name" value="Chorismate mutase/Prephenate dehydratase"/>
    <property type="match status" value="1"/>
</dbReference>
<dbReference type="CDD" id="cd04905">
    <property type="entry name" value="ACT_CM-PDT"/>
    <property type="match status" value="1"/>
</dbReference>
<name>A0A077UKP9_9STAP</name>
<feature type="domain" description="Prephenate dehydratase" evidence="9">
    <location>
        <begin position="2"/>
        <end position="175"/>
    </location>
</feature>
<dbReference type="Proteomes" id="UP000044616">
    <property type="component" value="Unassembled WGS sequence"/>
</dbReference>
<dbReference type="EC" id="4.2.1.51" evidence="2"/>
<evidence type="ECO:0000256" key="5">
    <source>
        <dbReference type="ARBA" id="ARBA00023141"/>
    </source>
</evidence>
<organism evidence="11 12">
    <name type="scientific">Staphylococcus schweitzeri</name>
    <dbReference type="NCBI Taxonomy" id="1654388"/>
    <lineage>
        <taxon>Bacteria</taxon>
        <taxon>Bacillati</taxon>
        <taxon>Bacillota</taxon>
        <taxon>Bacilli</taxon>
        <taxon>Bacillales</taxon>
        <taxon>Staphylococcaceae</taxon>
        <taxon>Staphylococcus</taxon>
    </lineage>
</organism>
<dbReference type="EMBL" id="CCEH01000019">
    <property type="protein sequence ID" value="CDR28906.1"/>
    <property type="molecule type" value="Genomic_DNA"/>
</dbReference>
<accession>A0A077UKP9</accession>
<dbReference type="Gene3D" id="3.40.190.10">
    <property type="entry name" value="Periplasmic binding protein-like II"/>
    <property type="match status" value="2"/>
</dbReference>
<dbReference type="PROSITE" id="PS51171">
    <property type="entry name" value="PREPHENATE_DEHYDR_3"/>
    <property type="match status" value="1"/>
</dbReference>
<dbReference type="PROSITE" id="PS51671">
    <property type="entry name" value="ACT"/>
    <property type="match status" value="1"/>
</dbReference>
<dbReference type="SUPFAM" id="SSF53850">
    <property type="entry name" value="Periplasmic binding protein-like II"/>
    <property type="match status" value="1"/>
</dbReference>
<evidence type="ECO:0000259" key="9">
    <source>
        <dbReference type="PROSITE" id="PS51171"/>
    </source>
</evidence>
<keyword evidence="5" id="KW-0057">Aromatic amino acid biosynthesis</keyword>
<dbReference type="AlphaFoldDB" id="A0A077UKP9"/>
<evidence type="ECO:0000256" key="6">
    <source>
        <dbReference type="ARBA" id="ARBA00023222"/>
    </source>
</evidence>
<dbReference type="PANTHER" id="PTHR21022">
    <property type="entry name" value="PREPHENATE DEHYDRATASE P PROTEIN"/>
    <property type="match status" value="1"/>
</dbReference>
<evidence type="ECO:0000313" key="11">
    <source>
        <dbReference type="EMBL" id="CDR28906.1"/>
    </source>
</evidence>